<feature type="non-terminal residue" evidence="2">
    <location>
        <position position="1"/>
    </location>
</feature>
<dbReference type="SUPFAM" id="SSF52980">
    <property type="entry name" value="Restriction endonuclease-like"/>
    <property type="match status" value="1"/>
</dbReference>
<dbReference type="PANTHER" id="PTHR46609:SF8">
    <property type="entry name" value="YQAJ VIRAL RECOMBINASE DOMAIN-CONTAINING PROTEIN"/>
    <property type="match status" value="1"/>
</dbReference>
<dbReference type="AlphaFoldDB" id="A0A1E1XIU2"/>
<dbReference type="Pfam" id="PF09588">
    <property type="entry name" value="YqaJ"/>
    <property type="match status" value="1"/>
</dbReference>
<organism evidence="2">
    <name type="scientific">Amblyomma sculptum</name>
    <name type="common">Tick</name>
    <dbReference type="NCBI Taxonomy" id="1581419"/>
    <lineage>
        <taxon>Eukaryota</taxon>
        <taxon>Metazoa</taxon>
        <taxon>Ecdysozoa</taxon>
        <taxon>Arthropoda</taxon>
        <taxon>Chelicerata</taxon>
        <taxon>Arachnida</taxon>
        <taxon>Acari</taxon>
        <taxon>Parasitiformes</taxon>
        <taxon>Ixodida</taxon>
        <taxon>Ixodoidea</taxon>
        <taxon>Ixodidae</taxon>
        <taxon>Amblyomminae</taxon>
        <taxon>Amblyomma</taxon>
    </lineage>
</organism>
<dbReference type="EMBL" id="GFAA01004214">
    <property type="protein sequence ID" value="JAT99220.1"/>
    <property type="molecule type" value="mRNA"/>
</dbReference>
<name>A0A1E1XIU2_AMBSC</name>
<proteinExistence type="evidence at transcript level"/>
<sequence length="135" mass="15487">GISNEQQAIRRYMTAMQALQHDVQTFYFGFAVSPACPWLGASSDRLVWDPEEGSHGIIEVKCPYSMKDIDFPSLEGSCLMKDATRVIRLHRQDIYYYQVLGQMALTGLTWADCVVYSPNFIVIKRIRFDKAAWQL</sequence>
<dbReference type="InterPro" id="IPR011335">
    <property type="entry name" value="Restrct_endonuc-II-like"/>
</dbReference>
<dbReference type="PANTHER" id="PTHR46609">
    <property type="entry name" value="EXONUCLEASE, PHAGE-TYPE/RECB, C-TERMINAL DOMAIN-CONTAINING PROTEIN"/>
    <property type="match status" value="1"/>
</dbReference>
<dbReference type="InterPro" id="IPR051703">
    <property type="entry name" value="NF-kappa-B_Signaling_Reg"/>
</dbReference>
<accession>A0A1E1XIU2</accession>
<evidence type="ECO:0000313" key="2">
    <source>
        <dbReference type="EMBL" id="JAT99220.1"/>
    </source>
</evidence>
<feature type="non-terminal residue" evidence="2">
    <location>
        <position position="135"/>
    </location>
</feature>
<reference evidence="2" key="2">
    <citation type="journal article" date="2017" name="Front. Cell. Infect. Microbiol.">
        <title>Analysis of the Salivary Gland Transcriptome of Unfed and Partially Fed Amblyomma sculptum Ticks and Descriptive Proteome of the Saliva.</title>
        <authorList>
            <person name="Esteves E."/>
            <person name="Maruyama S.R."/>
            <person name="Kawahara R."/>
            <person name="Fujita A."/>
            <person name="Martins L.A."/>
            <person name="Righi A.A."/>
            <person name="Costa F.B."/>
            <person name="Palmisano G."/>
            <person name="Labruna M.B."/>
            <person name="Sa-Nunes A."/>
            <person name="Ribeiro J.M.C."/>
            <person name="Fogaca A.C."/>
        </authorList>
    </citation>
    <scope>NUCLEOTIDE SEQUENCE</scope>
</reference>
<feature type="domain" description="YqaJ viral recombinase" evidence="1">
    <location>
        <begin position="1"/>
        <end position="108"/>
    </location>
</feature>
<dbReference type="CDD" id="cd22343">
    <property type="entry name" value="PDDEXK_lambda_exonuclease-like"/>
    <property type="match status" value="1"/>
</dbReference>
<dbReference type="InterPro" id="IPR011604">
    <property type="entry name" value="PDDEXK-like_dom_sf"/>
</dbReference>
<dbReference type="Gene3D" id="3.90.320.10">
    <property type="match status" value="1"/>
</dbReference>
<protein>
    <submittedName>
        <fullName evidence="2">Putative nuclease</fullName>
    </submittedName>
</protein>
<reference evidence="2" key="1">
    <citation type="submission" date="2016-09" db="EMBL/GenBank/DDBJ databases">
        <authorList>
            <person name="Capua I."/>
            <person name="De Benedictis P."/>
            <person name="Joannis T."/>
            <person name="Lombin L.H."/>
            <person name="Cattoli G."/>
        </authorList>
    </citation>
    <scope>NUCLEOTIDE SEQUENCE</scope>
</reference>
<dbReference type="GO" id="GO:0006281">
    <property type="term" value="P:DNA repair"/>
    <property type="evidence" value="ECO:0007669"/>
    <property type="project" value="UniProtKB-ARBA"/>
</dbReference>
<dbReference type="InterPro" id="IPR019080">
    <property type="entry name" value="YqaJ_viral_recombinase"/>
</dbReference>
<evidence type="ECO:0000259" key="1">
    <source>
        <dbReference type="Pfam" id="PF09588"/>
    </source>
</evidence>